<dbReference type="InterPro" id="IPR036390">
    <property type="entry name" value="WH_DNA-bd_sf"/>
</dbReference>
<dbReference type="SUPFAM" id="SSF46785">
    <property type="entry name" value="Winged helix' DNA-binding domain"/>
    <property type="match status" value="1"/>
</dbReference>
<protein>
    <submittedName>
        <fullName evidence="6">Winged helix-turn-helix transcriptional regulator</fullName>
    </submittedName>
</protein>
<feature type="domain" description="HTH hxlR-type" evidence="5">
    <location>
        <begin position="10"/>
        <end position="109"/>
    </location>
</feature>
<evidence type="ECO:0000256" key="4">
    <source>
        <dbReference type="SAM" id="MobiDB-lite"/>
    </source>
</evidence>
<gene>
    <name evidence="6" type="ORF">ACFPER_04730</name>
</gene>
<evidence type="ECO:0000313" key="6">
    <source>
        <dbReference type="EMBL" id="MFC4828085.1"/>
    </source>
</evidence>
<evidence type="ECO:0000313" key="7">
    <source>
        <dbReference type="Proteomes" id="UP001595960"/>
    </source>
</evidence>
<accession>A0ABV9R2N3</accession>
<dbReference type="RefSeq" id="WP_204390991.1">
    <property type="nucleotide sequence ID" value="NZ_JAFBBW010000001.1"/>
</dbReference>
<evidence type="ECO:0000259" key="5">
    <source>
        <dbReference type="PROSITE" id="PS51118"/>
    </source>
</evidence>
<proteinExistence type="predicted"/>
<keyword evidence="7" id="KW-1185">Reference proteome</keyword>
<name>A0ABV9R2N3_9MICO</name>
<evidence type="ECO:0000256" key="3">
    <source>
        <dbReference type="ARBA" id="ARBA00023163"/>
    </source>
</evidence>
<sequence length="138" mass="15464">MSRRELAQLSGARRELLDQLLDKWSISVLAVLCDGPQRFSRLKSEIQGITQKSLSQALRRLERNGMIHRRVIDTSPVAVEYRITELGRTLEAPIAMLQAWSVDALPAVEDARDRYDAHHDDSTGPSEAPAASTLRTRS</sequence>
<keyword evidence="3" id="KW-0804">Transcription</keyword>
<comment type="caution">
    <text evidence="6">The sequence shown here is derived from an EMBL/GenBank/DDBJ whole genome shotgun (WGS) entry which is preliminary data.</text>
</comment>
<organism evidence="6 7">
    <name type="scientific">Agromyces aurantiacus</name>
    <dbReference type="NCBI Taxonomy" id="165814"/>
    <lineage>
        <taxon>Bacteria</taxon>
        <taxon>Bacillati</taxon>
        <taxon>Actinomycetota</taxon>
        <taxon>Actinomycetes</taxon>
        <taxon>Micrococcales</taxon>
        <taxon>Microbacteriaceae</taxon>
        <taxon>Agromyces</taxon>
    </lineage>
</organism>
<keyword evidence="2" id="KW-0238">DNA-binding</keyword>
<evidence type="ECO:0000256" key="2">
    <source>
        <dbReference type="ARBA" id="ARBA00023125"/>
    </source>
</evidence>
<dbReference type="PANTHER" id="PTHR33204:SF39">
    <property type="entry name" value="TRANSCRIPTIONAL REGULATORY PROTEIN"/>
    <property type="match status" value="1"/>
</dbReference>
<dbReference type="PROSITE" id="PS51118">
    <property type="entry name" value="HTH_HXLR"/>
    <property type="match status" value="1"/>
</dbReference>
<dbReference type="InterPro" id="IPR036388">
    <property type="entry name" value="WH-like_DNA-bd_sf"/>
</dbReference>
<keyword evidence="1" id="KW-0805">Transcription regulation</keyword>
<evidence type="ECO:0000256" key="1">
    <source>
        <dbReference type="ARBA" id="ARBA00023015"/>
    </source>
</evidence>
<dbReference type="Pfam" id="PF01638">
    <property type="entry name" value="HxlR"/>
    <property type="match status" value="1"/>
</dbReference>
<dbReference type="Proteomes" id="UP001595960">
    <property type="component" value="Unassembled WGS sequence"/>
</dbReference>
<dbReference type="InterPro" id="IPR002577">
    <property type="entry name" value="HTH_HxlR"/>
</dbReference>
<dbReference type="PANTHER" id="PTHR33204">
    <property type="entry name" value="TRANSCRIPTIONAL REGULATOR, MARR FAMILY"/>
    <property type="match status" value="1"/>
</dbReference>
<dbReference type="Gene3D" id="1.10.10.10">
    <property type="entry name" value="Winged helix-like DNA-binding domain superfamily/Winged helix DNA-binding domain"/>
    <property type="match status" value="1"/>
</dbReference>
<dbReference type="EMBL" id="JBHSJC010000001">
    <property type="protein sequence ID" value="MFC4828085.1"/>
    <property type="molecule type" value="Genomic_DNA"/>
</dbReference>
<reference evidence="7" key="1">
    <citation type="journal article" date="2019" name="Int. J. Syst. Evol. Microbiol.">
        <title>The Global Catalogue of Microorganisms (GCM) 10K type strain sequencing project: providing services to taxonomists for standard genome sequencing and annotation.</title>
        <authorList>
            <consortium name="The Broad Institute Genomics Platform"/>
            <consortium name="The Broad Institute Genome Sequencing Center for Infectious Disease"/>
            <person name="Wu L."/>
            <person name="Ma J."/>
        </authorList>
    </citation>
    <scope>NUCLEOTIDE SEQUENCE [LARGE SCALE GENOMIC DNA]</scope>
    <source>
        <strain evidence="7">CGMCC 1.12192</strain>
    </source>
</reference>
<feature type="region of interest" description="Disordered" evidence="4">
    <location>
        <begin position="115"/>
        <end position="138"/>
    </location>
</feature>